<keyword evidence="4" id="KW-0460">Magnesium</keyword>
<dbReference type="PROSITE" id="PS51462">
    <property type="entry name" value="NUDIX"/>
    <property type="match status" value="1"/>
</dbReference>
<feature type="domain" description="Nudix hydrolase" evidence="5">
    <location>
        <begin position="1"/>
        <end position="127"/>
    </location>
</feature>
<keyword evidence="3" id="KW-0378">Hydrolase</keyword>
<reference evidence="6 7" key="1">
    <citation type="submission" date="2019-11" db="EMBL/GenBank/DDBJ databases">
        <authorList>
            <person name="Dong K."/>
        </authorList>
    </citation>
    <scope>NUCLEOTIDE SEQUENCE [LARGE SCALE GENOMIC DNA]</scope>
    <source>
        <strain evidence="6 7">NBRC 112902</strain>
    </source>
</reference>
<dbReference type="Pfam" id="PF00293">
    <property type="entry name" value="NUDIX"/>
    <property type="match status" value="1"/>
</dbReference>
<dbReference type="GO" id="GO:0016462">
    <property type="term" value="F:pyrophosphatase activity"/>
    <property type="evidence" value="ECO:0007669"/>
    <property type="project" value="InterPro"/>
</dbReference>
<dbReference type="AlphaFoldDB" id="A0A844HL35"/>
<evidence type="ECO:0000256" key="1">
    <source>
        <dbReference type="ARBA" id="ARBA00001946"/>
    </source>
</evidence>
<dbReference type="OrthoDB" id="7066910at2"/>
<gene>
    <name evidence="6" type="ORF">GL300_06725</name>
</gene>
<accession>A0A844HL35</accession>
<dbReference type="GO" id="GO:0005737">
    <property type="term" value="C:cytoplasm"/>
    <property type="evidence" value="ECO:0007669"/>
    <property type="project" value="TreeGrafter"/>
</dbReference>
<dbReference type="InterPro" id="IPR047198">
    <property type="entry name" value="DDP-like_NUDIX"/>
</dbReference>
<dbReference type="InterPro" id="IPR015797">
    <property type="entry name" value="NUDIX_hydrolase-like_dom_sf"/>
</dbReference>
<sequence length="134" mass="15127">MQVAALCLDGKGKILLVTSRGTGRWIVPKGWPMPGRTLADAAMQEAWEEAGVRGRVNQSSLGSYHYDKQQDHGFAIPVEVRVFALEVDELADDYPEKDDRKRRWYRPDRAAELVTESELKKLLRALPARLGHQA</sequence>
<dbReference type="GO" id="GO:0046872">
    <property type="term" value="F:metal ion binding"/>
    <property type="evidence" value="ECO:0007669"/>
    <property type="project" value="UniProtKB-KW"/>
</dbReference>
<keyword evidence="2" id="KW-0479">Metal-binding</keyword>
<comment type="cofactor">
    <cofactor evidence="1">
        <name>Mg(2+)</name>
        <dbReference type="ChEBI" id="CHEBI:18420"/>
    </cofactor>
</comment>
<evidence type="ECO:0000256" key="3">
    <source>
        <dbReference type="ARBA" id="ARBA00022801"/>
    </source>
</evidence>
<evidence type="ECO:0000259" key="5">
    <source>
        <dbReference type="PROSITE" id="PS51462"/>
    </source>
</evidence>
<keyword evidence="7" id="KW-1185">Reference proteome</keyword>
<dbReference type="Gene3D" id="3.90.79.10">
    <property type="entry name" value="Nucleoside Triphosphate Pyrophosphohydrolase"/>
    <property type="match status" value="1"/>
</dbReference>
<proteinExistence type="predicted"/>
<dbReference type="Proteomes" id="UP000449846">
    <property type="component" value="Unassembled WGS sequence"/>
</dbReference>
<evidence type="ECO:0000256" key="2">
    <source>
        <dbReference type="ARBA" id="ARBA00022723"/>
    </source>
</evidence>
<evidence type="ECO:0000313" key="6">
    <source>
        <dbReference type="EMBL" id="MTH58905.1"/>
    </source>
</evidence>
<dbReference type="SUPFAM" id="SSF55811">
    <property type="entry name" value="Nudix"/>
    <property type="match status" value="1"/>
</dbReference>
<dbReference type="PANTHER" id="PTHR12629:SF0">
    <property type="entry name" value="DIPHOSPHOINOSITOL-POLYPHOSPHATE DIPHOSPHATASE"/>
    <property type="match status" value="1"/>
</dbReference>
<dbReference type="PANTHER" id="PTHR12629">
    <property type="entry name" value="DIPHOSPHOINOSITOL POLYPHOSPHATE PHOSPHOHYDROLASE"/>
    <property type="match status" value="1"/>
</dbReference>
<dbReference type="InterPro" id="IPR000086">
    <property type="entry name" value="NUDIX_hydrolase_dom"/>
</dbReference>
<evidence type="ECO:0000313" key="7">
    <source>
        <dbReference type="Proteomes" id="UP000449846"/>
    </source>
</evidence>
<protein>
    <submittedName>
        <fullName evidence="6">NUDIX domain-containing protein</fullName>
    </submittedName>
</protein>
<name>A0A844HL35_9RHOB</name>
<comment type="caution">
    <text evidence="6">The sequence shown here is derived from an EMBL/GenBank/DDBJ whole genome shotgun (WGS) entry which is preliminary data.</text>
</comment>
<dbReference type="EMBL" id="WMIG01000002">
    <property type="protein sequence ID" value="MTH58905.1"/>
    <property type="molecule type" value="Genomic_DNA"/>
</dbReference>
<dbReference type="CDD" id="cd04666">
    <property type="entry name" value="NUDIX_DIPP2_like_Nudt4"/>
    <property type="match status" value="1"/>
</dbReference>
<evidence type="ECO:0000256" key="4">
    <source>
        <dbReference type="ARBA" id="ARBA00022842"/>
    </source>
</evidence>
<organism evidence="6 7">
    <name type="scientific">Paracoccus litorisediminis</name>
    <dbReference type="NCBI Taxonomy" id="2006130"/>
    <lineage>
        <taxon>Bacteria</taxon>
        <taxon>Pseudomonadati</taxon>
        <taxon>Pseudomonadota</taxon>
        <taxon>Alphaproteobacteria</taxon>
        <taxon>Rhodobacterales</taxon>
        <taxon>Paracoccaceae</taxon>
        <taxon>Paracoccus</taxon>
    </lineage>
</organism>